<geneLocation type="plasmid" evidence="1">
    <name>pDV10</name>
</geneLocation>
<sequence>MFTGIERTSQIKPIPELHSAPPPITFLPIGQVAVAPGQRSFDAVTLTISISPFPAFFHEPDWHWPPCQSGSWTSSQKKERFTVYGISGCGHTPSYAVCPDGSDLVSGGYQLTAWSQDNRNPFNSPDSSYPDWNNKRWVVGGTGTITSCFRSVAVCAR</sequence>
<evidence type="ECO:0008006" key="2">
    <source>
        <dbReference type="Google" id="ProtNLM"/>
    </source>
</evidence>
<protein>
    <recommendedName>
        <fullName evidence="2">Shufflon protein B</fullName>
    </recommendedName>
</protein>
<name>A0A172ERX9_ECOLX</name>
<accession>A0A172ERX9</accession>
<dbReference type="AlphaFoldDB" id="A0A172ERX9"/>
<reference evidence="1" key="1">
    <citation type="journal article" date="2017" name="Front. Microbiol.">
        <title>Plasmids Carrying blaCMY -2/4 in Escherichia coli from Poultry, Poultry Meat, and Humans Belong to a Novel IncK Subgroup Designated IncK2.</title>
        <authorList>
            <person name="Seiffert S.N."/>
            <person name="Carattoli A."/>
            <person name="Schwendener S."/>
            <person name="Collaud A."/>
            <person name="Endimiani A."/>
            <person name="Perreten V."/>
        </authorList>
    </citation>
    <scope>NUCLEOTIDE SEQUENCE</scope>
    <source>
        <strain evidence="1">DV10</strain>
        <plasmid evidence="1">pDV10</plasmid>
    </source>
</reference>
<organism evidence="1">
    <name type="scientific">Escherichia coli</name>
    <dbReference type="NCBI Taxonomy" id="562"/>
    <lineage>
        <taxon>Bacteria</taxon>
        <taxon>Pseudomonadati</taxon>
        <taxon>Pseudomonadota</taxon>
        <taxon>Gammaproteobacteria</taxon>
        <taxon>Enterobacterales</taxon>
        <taxon>Enterobacteriaceae</taxon>
        <taxon>Escherichia</taxon>
    </lineage>
</organism>
<proteinExistence type="predicted"/>
<keyword evidence="1" id="KW-0614">Plasmid</keyword>
<evidence type="ECO:0000313" key="1">
    <source>
        <dbReference type="EMBL" id="ALL43051.1"/>
    </source>
</evidence>
<dbReference type="EMBL" id="KR905390">
    <property type="protein sequence ID" value="ALL43051.1"/>
    <property type="molecule type" value="Genomic_DNA"/>
</dbReference>